<sequence length="185" mass="20687">MAAKTSGSMEEKLSTPELNTPLKLARLNEMPDGPVDMATVSRAIVQNLVVLEESDKITEGADLRPRFEVEAGLLKDQCRAKAREKMVAVMDDEFKKFARALRGVQFGFYDKSIELEKKISQLEGEKNQLEENMTREREAIQLELEKEREAAALKLKEVRAESVAEAGRLVTASATSRNNLAGKLY</sequence>
<evidence type="ECO:0000256" key="2">
    <source>
        <dbReference type="SAM" id="MobiDB-lite"/>
    </source>
</evidence>
<protein>
    <submittedName>
        <fullName evidence="3">Uncharacterized protein</fullName>
    </submittedName>
</protein>
<comment type="caution">
    <text evidence="3">The sequence shown here is derived from an EMBL/GenBank/DDBJ whole genome shotgun (WGS) entry which is preliminary data.</text>
</comment>
<keyword evidence="4" id="KW-1185">Reference proteome</keyword>
<evidence type="ECO:0000313" key="4">
    <source>
        <dbReference type="Proteomes" id="UP000541444"/>
    </source>
</evidence>
<name>A0A7J7LJQ4_9MAGN</name>
<keyword evidence="1" id="KW-0175">Coiled coil</keyword>
<dbReference type="EMBL" id="JACGCM010002246">
    <property type="protein sequence ID" value="KAF6142760.1"/>
    <property type="molecule type" value="Genomic_DNA"/>
</dbReference>
<dbReference type="AlphaFoldDB" id="A0A7J7LJQ4"/>
<dbReference type="Proteomes" id="UP000541444">
    <property type="component" value="Unassembled WGS sequence"/>
</dbReference>
<proteinExistence type="predicted"/>
<reference evidence="3 4" key="1">
    <citation type="journal article" date="2020" name="IScience">
        <title>Genome Sequencing of the Endangered Kingdonia uniflora (Circaeasteraceae, Ranunculales) Reveals Potential Mechanisms of Evolutionary Specialization.</title>
        <authorList>
            <person name="Sun Y."/>
            <person name="Deng T."/>
            <person name="Zhang A."/>
            <person name="Moore M.J."/>
            <person name="Landis J.B."/>
            <person name="Lin N."/>
            <person name="Zhang H."/>
            <person name="Zhang X."/>
            <person name="Huang J."/>
            <person name="Zhang X."/>
            <person name="Sun H."/>
            <person name="Wang H."/>
        </authorList>
    </citation>
    <scope>NUCLEOTIDE SEQUENCE [LARGE SCALE GENOMIC DNA]</scope>
    <source>
        <strain evidence="3">TB1705</strain>
        <tissue evidence="3">Leaf</tissue>
    </source>
</reference>
<feature type="region of interest" description="Disordered" evidence="2">
    <location>
        <begin position="1"/>
        <end position="21"/>
    </location>
</feature>
<gene>
    <name evidence="3" type="ORF">GIB67_000617</name>
</gene>
<evidence type="ECO:0000313" key="3">
    <source>
        <dbReference type="EMBL" id="KAF6142760.1"/>
    </source>
</evidence>
<organism evidence="3 4">
    <name type="scientific">Kingdonia uniflora</name>
    <dbReference type="NCBI Taxonomy" id="39325"/>
    <lineage>
        <taxon>Eukaryota</taxon>
        <taxon>Viridiplantae</taxon>
        <taxon>Streptophyta</taxon>
        <taxon>Embryophyta</taxon>
        <taxon>Tracheophyta</taxon>
        <taxon>Spermatophyta</taxon>
        <taxon>Magnoliopsida</taxon>
        <taxon>Ranunculales</taxon>
        <taxon>Circaeasteraceae</taxon>
        <taxon>Kingdonia</taxon>
    </lineage>
</organism>
<accession>A0A7J7LJQ4</accession>
<evidence type="ECO:0000256" key="1">
    <source>
        <dbReference type="SAM" id="Coils"/>
    </source>
</evidence>
<feature type="coiled-coil region" evidence="1">
    <location>
        <begin position="112"/>
        <end position="161"/>
    </location>
</feature>